<dbReference type="PANTHER" id="PTHR30466:SF1">
    <property type="entry name" value="FMN REDUCTASE (NADH) RUTF"/>
    <property type="match status" value="1"/>
</dbReference>
<sequence length="1062" mass="118172">MQRPSLAARRFYADFYRWVTSTSRPTEHTLHPRLSCKKAFHTTTWHHARKEPLRLRIKRYESSRDPRDTWKADSTTAEPKHDDVFKALADAVPQSPLAKPFSALKEQEFVLRYRSAGSLMVEAAIPEEDLHQVQSFRRTQGARIEAQYDVVSTVDGQKLVSVLLSGTREEVRSAWSVLCSRRNSVPIPDDVTTFLVRPSETLLPLESVLRIKAANGNRKLELSVLEYQWMRFVAAHDLERIARDTKAQIEVTQPSMRPLDPASALTRLARSFLISGQAASVSKAYGQIYATIKFAIPANDNKKTKSEPEAEVEKAPSVEEPVVTRWFEFSGLSRHERHRNFLHELESNLEELRRKAGCQSLQVTGGQGSLKAQGTPSQLNILQKTLVDRVARICEKVGATVPGTRMLKNRPAHRAPKPADQDNDERLVEGTRTALRALTHPVVVVTSRMPGRGDKFERMRTARAVTVSSFNTVTLHPRPIISFNLKKPSSTWDAICESKWLRVHLIAGTPRGAAIASVFTQPYKQAHDGTRRLFHMKVLTKVREGASPPNMYSPYGDVLATLNANLREHHCVDVGDHVIVVAEVEHLETVLKPDGTPWMTDISALSYSNGSYSSGSAVIEPQKLPEMGPEEDLAKEFFDTRASIKADSDQASPDPLALGRAPDSPVDVYRPVAKSADTEVAPAPERAKDRPEEMVNDPIYSALLAAKDSDVKFSPSQQDSKKSPSSRSAVSPSRHDSNKSPSSRSAVSPSRQDSKKSPSSRSAVSPSRQDSKKSPSSRSAVSPSRHDSNKSPSSRSADNSGALWGPKDVTREESERLAENAAPRASPSRAPRIERGRQGSKNGGPERPYSTFARSRACVYPSRRTFSSMQAVRSAPEHTSVHVDPAARNMTVADFFGVPDEGPAHRPQVDGLIRADKTAHLAERRLAKNPDLPEEEKLRLQHHIQVTNRKMSKKLAWNAAIDLRVMLDKGKVNLQRAQFLESAIEKGQMTLLEDARRVRELLNQGKIDLEKFNAIKKSLEETSEVLTTEAMRLRQVVDEEGDYFENAANDEEAGFDGFKGNR</sequence>
<dbReference type="Pfam" id="PF01613">
    <property type="entry name" value="Flavin_Reduct"/>
    <property type="match status" value="1"/>
</dbReference>
<evidence type="ECO:0000313" key="5">
    <source>
        <dbReference type="EMBL" id="UJO24043.1"/>
    </source>
</evidence>
<dbReference type="SMART" id="SM00903">
    <property type="entry name" value="Flavin_Reduct"/>
    <property type="match status" value="1"/>
</dbReference>
<feature type="domain" description="Flavin reductase like" evidence="4">
    <location>
        <begin position="435"/>
        <end position="600"/>
    </location>
</feature>
<keyword evidence="2" id="KW-0175">Coiled coil</keyword>
<evidence type="ECO:0000256" key="1">
    <source>
        <dbReference type="ARBA" id="ARBA00023002"/>
    </source>
</evidence>
<feature type="region of interest" description="Disordered" evidence="3">
    <location>
        <begin position="646"/>
        <end position="850"/>
    </location>
</feature>
<organism evidence="5 6">
    <name type="scientific">Passalora fulva</name>
    <name type="common">Tomato leaf mold</name>
    <name type="synonym">Cladosporium fulvum</name>
    <dbReference type="NCBI Taxonomy" id="5499"/>
    <lineage>
        <taxon>Eukaryota</taxon>
        <taxon>Fungi</taxon>
        <taxon>Dikarya</taxon>
        <taxon>Ascomycota</taxon>
        <taxon>Pezizomycotina</taxon>
        <taxon>Dothideomycetes</taxon>
        <taxon>Dothideomycetidae</taxon>
        <taxon>Mycosphaerellales</taxon>
        <taxon>Mycosphaerellaceae</taxon>
        <taxon>Fulvia</taxon>
    </lineage>
</organism>
<dbReference type="PANTHER" id="PTHR30466">
    <property type="entry name" value="FLAVIN REDUCTASE"/>
    <property type="match status" value="1"/>
</dbReference>
<proteinExistence type="predicted"/>
<evidence type="ECO:0000259" key="4">
    <source>
        <dbReference type="SMART" id="SM00903"/>
    </source>
</evidence>
<dbReference type="KEGG" id="ffu:CLAFUR5_13046"/>
<dbReference type="Proteomes" id="UP000756132">
    <property type="component" value="Chromosome 11"/>
</dbReference>
<feature type="compositionally biased region" description="Low complexity" evidence="3">
    <location>
        <begin position="739"/>
        <end position="783"/>
    </location>
</feature>
<evidence type="ECO:0000256" key="3">
    <source>
        <dbReference type="SAM" id="MobiDB-lite"/>
    </source>
</evidence>
<feature type="coiled-coil region" evidence="2">
    <location>
        <begin position="335"/>
        <end position="362"/>
    </location>
</feature>
<reference evidence="5" key="2">
    <citation type="journal article" date="2022" name="Microb. Genom.">
        <title>A chromosome-scale genome assembly of the tomato pathogen Cladosporium fulvum reveals a compartmentalized genome architecture and the presence of a dispensable chromosome.</title>
        <authorList>
            <person name="Zaccaron A.Z."/>
            <person name="Chen L.H."/>
            <person name="Samaras A."/>
            <person name="Stergiopoulos I."/>
        </authorList>
    </citation>
    <scope>NUCLEOTIDE SEQUENCE</scope>
    <source>
        <strain evidence="5">Race5_Kim</strain>
    </source>
</reference>
<feature type="compositionally biased region" description="Basic and acidic residues" evidence="3">
    <location>
        <begin position="808"/>
        <end position="818"/>
    </location>
</feature>
<dbReference type="InterPro" id="IPR012349">
    <property type="entry name" value="Split_barrel_FMN-bd"/>
</dbReference>
<feature type="compositionally biased region" description="Low complexity" evidence="3">
    <location>
        <begin position="714"/>
        <end position="732"/>
    </location>
</feature>
<dbReference type="InterPro" id="IPR050268">
    <property type="entry name" value="NADH-dep_flavin_reductase"/>
</dbReference>
<dbReference type="AlphaFoldDB" id="A0A9Q8PKC1"/>
<dbReference type="SUPFAM" id="SSF50475">
    <property type="entry name" value="FMN-binding split barrel"/>
    <property type="match status" value="1"/>
</dbReference>
<keyword evidence="1" id="KW-0560">Oxidoreductase</keyword>
<gene>
    <name evidence="5" type="ORF">CLAFUR5_13046</name>
</gene>
<dbReference type="OrthoDB" id="2015405at2759"/>
<name>A0A9Q8PKC1_PASFU</name>
<reference evidence="5" key="1">
    <citation type="submission" date="2021-12" db="EMBL/GenBank/DDBJ databases">
        <authorList>
            <person name="Zaccaron A."/>
            <person name="Stergiopoulos I."/>
        </authorList>
    </citation>
    <scope>NUCLEOTIDE SEQUENCE</scope>
    <source>
        <strain evidence="5">Race5_Kim</strain>
    </source>
</reference>
<dbReference type="InterPro" id="IPR002563">
    <property type="entry name" value="Flavin_Rdtase-like_dom"/>
</dbReference>
<protein>
    <recommendedName>
        <fullName evidence="4">Flavin reductase like domain-containing protein</fullName>
    </recommendedName>
</protein>
<accession>A0A9Q8PKC1</accession>
<dbReference type="GO" id="GO:0042602">
    <property type="term" value="F:riboflavin reductase (NADPH) activity"/>
    <property type="evidence" value="ECO:0007669"/>
    <property type="project" value="TreeGrafter"/>
</dbReference>
<evidence type="ECO:0000256" key="2">
    <source>
        <dbReference type="SAM" id="Coils"/>
    </source>
</evidence>
<feature type="compositionally biased region" description="Polar residues" evidence="3">
    <location>
        <begin position="790"/>
        <end position="799"/>
    </location>
</feature>
<dbReference type="GO" id="GO:0010181">
    <property type="term" value="F:FMN binding"/>
    <property type="evidence" value="ECO:0007669"/>
    <property type="project" value="InterPro"/>
</dbReference>
<dbReference type="RefSeq" id="XP_047768409.1">
    <property type="nucleotide sequence ID" value="XM_047912194.1"/>
</dbReference>
<dbReference type="GeneID" id="71992924"/>
<keyword evidence="6" id="KW-1185">Reference proteome</keyword>
<dbReference type="EMBL" id="CP090173">
    <property type="protein sequence ID" value="UJO24043.1"/>
    <property type="molecule type" value="Genomic_DNA"/>
</dbReference>
<feature type="compositionally biased region" description="Low complexity" evidence="3">
    <location>
        <begin position="821"/>
        <end position="830"/>
    </location>
</feature>
<dbReference type="Gene3D" id="2.30.110.10">
    <property type="entry name" value="Electron Transport, Fmn-binding Protein, Chain A"/>
    <property type="match status" value="1"/>
</dbReference>
<evidence type="ECO:0000313" key="6">
    <source>
        <dbReference type="Proteomes" id="UP000756132"/>
    </source>
</evidence>